<dbReference type="AlphaFoldDB" id="A0A6P7GLB1"/>
<sequence length="143" mass="16745">MSNQIKNVHTSRLPTNSANIYKMNIDVSPNLLVSNTQKKEEKQKIHNCSWRLKQLSKPSTITPKYKYPDNRCDRKDYILDCQTINFPNRLPLWFPDDTSSKFGRSINVSRIHTSEVCQGIQRMIYTKQQRSTWGVRLKIISSN</sequence>
<evidence type="ECO:0000313" key="1">
    <source>
        <dbReference type="RefSeq" id="XP_028146013.1"/>
    </source>
</evidence>
<organism evidence="1">
    <name type="scientific">Diabrotica virgifera virgifera</name>
    <name type="common">western corn rootworm</name>
    <dbReference type="NCBI Taxonomy" id="50390"/>
    <lineage>
        <taxon>Eukaryota</taxon>
        <taxon>Metazoa</taxon>
        <taxon>Ecdysozoa</taxon>
        <taxon>Arthropoda</taxon>
        <taxon>Hexapoda</taxon>
        <taxon>Insecta</taxon>
        <taxon>Pterygota</taxon>
        <taxon>Neoptera</taxon>
        <taxon>Endopterygota</taxon>
        <taxon>Coleoptera</taxon>
        <taxon>Polyphaga</taxon>
        <taxon>Cucujiformia</taxon>
        <taxon>Chrysomeloidea</taxon>
        <taxon>Chrysomelidae</taxon>
        <taxon>Galerucinae</taxon>
        <taxon>Diabroticina</taxon>
        <taxon>Diabroticites</taxon>
        <taxon>Diabrotica</taxon>
    </lineage>
</organism>
<proteinExistence type="predicted"/>
<name>A0A6P7GLB1_DIAVI</name>
<gene>
    <name evidence="1" type="primary">LOC114339562</name>
</gene>
<dbReference type="RefSeq" id="XP_028146013.1">
    <property type="nucleotide sequence ID" value="XM_028290212.1"/>
</dbReference>
<accession>A0A6P7GLB1</accession>
<dbReference type="OrthoDB" id="10546119at2759"/>
<dbReference type="InParanoid" id="A0A6P7GLB1"/>
<protein>
    <submittedName>
        <fullName evidence="1">Uncharacterized protein LOC114339562 isoform X1</fullName>
    </submittedName>
</protein>
<reference evidence="1" key="1">
    <citation type="submission" date="2025-08" db="UniProtKB">
        <authorList>
            <consortium name="RefSeq"/>
        </authorList>
    </citation>
    <scope>IDENTIFICATION</scope>
    <source>
        <tissue evidence="1">Whole insect</tissue>
    </source>
</reference>